<feature type="compositionally biased region" description="Polar residues" evidence="1">
    <location>
        <begin position="772"/>
        <end position="781"/>
    </location>
</feature>
<accession>A0AAJ0B9M7</accession>
<feature type="compositionally biased region" description="Basic and acidic residues" evidence="1">
    <location>
        <begin position="37"/>
        <end position="47"/>
    </location>
</feature>
<feature type="region of interest" description="Disordered" evidence="1">
    <location>
        <begin position="516"/>
        <end position="1258"/>
    </location>
</feature>
<sequence length="1258" mass="135596">MNRFRTKKRAKDDSSAGRTSQEGEHSSSSFFRRGKKQQPEETKKEIDLATALPSTDDFRTSLLMTNLSARFSMLREQDDPNTKIGKASDDSVLYPKRQSRLADFGFVPTVGGLADIAEVESIKAPRFGRTGSYASDDADAGQGASVLNRGKPTEGNNLFGGRQKIYKIPAGKGGGGGTFGRALYEDDVALSAFQRWRKTERERASFEGDDISDNPPADDDSEPLGYNRKRETSSTTSSASFVARNSTAATSITSQQTGVTKDWQSSTAPTSVASTPALDRSVTRTRRLYEQAPQEAPETLSKIDTFVRKPLRSMTPDMGTNSPSPTTNGFAEKLFGERRAALAKSSAPNLKSVSPPLSSSSSVGGPESQVPSQSEPKINYGGAPPLSPPISEDSDQAQPLLPIQPNDVGKATAMGVFQKPSQPYDESKYAQRQIQLQQGRETPTGRLRAESNASFATGRSRSSSSAHRQLFEGRTEPVKHQPAVQEEAPRLPLTTLEPLTLNASILQTGLAPQLTIERPSDKDHPAFRQSPLPTPLSIMTGPSGEPSPVSDKPSISVDVSPESSNQDTPYDSPTLGPTHNGLTGLSGMVRQHLRSESNASSIYGPTPPASSFEPQFPVEEPRTEPPPVPKANPWNSPGQEWTSSFYGASAEPKATPQKPQNQMDTRPDPEPKESQRSSTVTQDETDEFASQLADARQRIREKLTSYVESDSSRAGSPLSHSDSSKDLASQAPNALGIGILKPKSSRGSLIDRSRNLVSGQSKANKLLGIGGTMSTTPSPSKHSFDEKDSAPLETMVEETPKETGPVNPSRGPSGESERDENKQSQENDDDGNTHPGLRAFRQARRELQRRKELETLAKHQMSNTAQPREPSLDQPRGSEERGPRQRTPSRERRPPPVSYRQRAPSDEQGRLTNPNSPTASGERERSGSETSNGRASSRTRPPRLRGNTGTYEDQSPGNRGQPMLRAPGLPGTDIRRSPIMPPQGYNNRGVLSPAASPHTLHGSKSTGNLAVHGRPGYDNHSGLPSPISPLGVNGLPPSPYAMGPGGSPLGTPTSFGPRPRQGSSAAQSPAFGPNNGAPNGAPKRMVDKRDISDPTFVMSTSRVPTVNLPHSANPDAGGYPYDRPRYQTDNMEAPNSAPPVPPINPRRKRETSRPRPYDEGGLSAPRLPFASQGNGSTSSLDYTDDNRSAYTSDDEDGAKMERRRLRKAPFEGPNAGLPPRPGMRRDNSPPFVAKGPPASRSVVTSKVNQNMNIPGGMF</sequence>
<feature type="compositionally biased region" description="Acidic residues" evidence="1">
    <location>
        <begin position="207"/>
        <end position="222"/>
    </location>
</feature>
<feature type="compositionally biased region" description="Low complexity" evidence="1">
    <location>
        <begin position="233"/>
        <end position="257"/>
    </location>
</feature>
<feature type="compositionally biased region" description="Low complexity" evidence="1">
    <location>
        <begin position="132"/>
        <end position="145"/>
    </location>
</feature>
<organism evidence="2 3">
    <name type="scientific">Echria macrotheca</name>
    <dbReference type="NCBI Taxonomy" id="438768"/>
    <lineage>
        <taxon>Eukaryota</taxon>
        <taxon>Fungi</taxon>
        <taxon>Dikarya</taxon>
        <taxon>Ascomycota</taxon>
        <taxon>Pezizomycotina</taxon>
        <taxon>Sordariomycetes</taxon>
        <taxon>Sordariomycetidae</taxon>
        <taxon>Sordariales</taxon>
        <taxon>Schizotheciaceae</taxon>
        <taxon>Echria</taxon>
    </lineage>
</organism>
<feature type="compositionally biased region" description="Polar residues" evidence="1">
    <location>
        <begin position="1097"/>
        <end position="1110"/>
    </location>
</feature>
<feature type="compositionally biased region" description="Polar residues" evidence="1">
    <location>
        <begin position="318"/>
        <end position="329"/>
    </location>
</feature>
<feature type="compositionally biased region" description="Basic and acidic residues" evidence="1">
    <location>
        <begin position="876"/>
        <end position="894"/>
    </location>
</feature>
<feature type="compositionally biased region" description="Polar residues" evidence="1">
    <location>
        <begin position="561"/>
        <end position="583"/>
    </location>
</feature>
<name>A0AAJ0B9M7_9PEZI</name>
<feature type="compositionally biased region" description="Polar residues" evidence="1">
    <location>
        <begin position="1171"/>
        <end position="1181"/>
    </location>
</feature>
<feature type="compositionally biased region" description="Polar residues" evidence="1">
    <location>
        <begin position="706"/>
        <end position="732"/>
    </location>
</feature>
<dbReference type="EMBL" id="MU839836">
    <property type="protein sequence ID" value="KAK1754253.1"/>
    <property type="molecule type" value="Genomic_DNA"/>
</dbReference>
<feature type="region of interest" description="Disordered" evidence="1">
    <location>
        <begin position="132"/>
        <end position="179"/>
    </location>
</feature>
<evidence type="ECO:0000256" key="1">
    <source>
        <dbReference type="SAM" id="MobiDB-lite"/>
    </source>
</evidence>
<evidence type="ECO:0000313" key="3">
    <source>
        <dbReference type="Proteomes" id="UP001239445"/>
    </source>
</evidence>
<keyword evidence="3" id="KW-1185">Reference proteome</keyword>
<comment type="caution">
    <text evidence="2">The sequence shown here is derived from an EMBL/GenBank/DDBJ whole genome shotgun (WGS) entry which is preliminary data.</text>
</comment>
<feature type="compositionally biased region" description="Polar residues" evidence="1">
    <location>
        <begin position="1241"/>
        <end position="1252"/>
    </location>
</feature>
<reference evidence="2" key="1">
    <citation type="submission" date="2023-06" db="EMBL/GenBank/DDBJ databases">
        <title>Genome-scale phylogeny and comparative genomics of the fungal order Sordariales.</title>
        <authorList>
            <consortium name="Lawrence Berkeley National Laboratory"/>
            <person name="Hensen N."/>
            <person name="Bonometti L."/>
            <person name="Westerberg I."/>
            <person name="Brannstrom I.O."/>
            <person name="Guillou S."/>
            <person name="Cros-Aarteil S."/>
            <person name="Calhoun S."/>
            <person name="Haridas S."/>
            <person name="Kuo A."/>
            <person name="Mondo S."/>
            <person name="Pangilinan J."/>
            <person name="Riley R."/>
            <person name="Labutti K."/>
            <person name="Andreopoulos B."/>
            <person name="Lipzen A."/>
            <person name="Chen C."/>
            <person name="Yanf M."/>
            <person name="Daum C."/>
            <person name="Ng V."/>
            <person name="Clum A."/>
            <person name="Steindorff A."/>
            <person name="Ohm R."/>
            <person name="Martin F."/>
            <person name="Silar P."/>
            <person name="Natvig D."/>
            <person name="Lalanne C."/>
            <person name="Gautier V."/>
            <person name="Ament-Velasquez S.L."/>
            <person name="Kruys A."/>
            <person name="Hutchinson M.I."/>
            <person name="Powell A.J."/>
            <person name="Barry K."/>
            <person name="Miller A.N."/>
            <person name="Grigoriev I.V."/>
            <person name="Debuchy R."/>
            <person name="Gladieux P."/>
            <person name="Thoren M.H."/>
            <person name="Johannesson H."/>
        </authorList>
    </citation>
    <scope>NUCLEOTIDE SEQUENCE</scope>
    <source>
        <strain evidence="2">PSN4</strain>
    </source>
</reference>
<evidence type="ECO:0000313" key="2">
    <source>
        <dbReference type="EMBL" id="KAK1754253.1"/>
    </source>
</evidence>
<feature type="compositionally biased region" description="Low complexity" evidence="1">
    <location>
        <begin position="265"/>
        <end position="277"/>
    </location>
</feature>
<proteinExistence type="predicted"/>
<dbReference type="Proteomes" id="UP001239445">
    <property type="component" value="Unassembled WGS sequence"/>
</dbReference>
<feature type="compositionally biased region" description="Low complexity" evidence="1">
    <location>
        <begin position="352"/>
        <end position="372"/>
    </location>
</feature>
<feature type="compositionally biased region" description="Basic and acidic residues" evidence="1">
    <location>
        <begin position="10"/>
        <end position="25"/>
    </location>
</feature>
<dbReference type="AlphaFoldDB" id="A0AAJ0B9M7"/>
<feature type="compositionally biased region" description="Polar residues" evidence="1">
    <location>
        <begin position="430"/>
        <end position="441"/>
    </location>
</feature>
<feature type="compositionally biased region" description="Polar residues" evidence="1">
    <location>
        <begin position="633"/>
        <end position="646"/>
    </location>
</feature>
<feature type="compositionally biased region" description="Basic and acidic residues" evidence="1">
    <location>
        <begin position="665"/>
        <end position="675"/>
    </location>
</feature>
<feature type="region of interest" description="Disordered" evidence="1">
    <location>
        <begin position="1"/>
        <end position="49"/>
    </location>
</feature>
<feature type="compositionally biased region" description="Polar residues" evidence="1">
    <location>
        <begin position="947"/>
        <end position="958"/>
    </location>
</feature>
<feature type="compositionally biased region" description="Basic and acidic residues" evidence="1">
    <location>
        <begin position="469"/>
        <end position="479"/>
    </location>
</feature>
<protein>
    <submittedName>
        <fullName evidence="2">Uncharacterized protein</fullName>
    </submittedName>
</protein>
<feature type="compositionally biased region" description="Polar residues" evidence="1">
    <location>
        <begin position="910"/>
        <end position="919"/>
    </location>
</feature>
<feature type="compositionally biased region" description="Basic and acidic residues" evidence="1">
    <location>
        <begin position="843"/>
        <end position="857"/>
    </location>
</feature>
<feature type="compositionally biased region" description="Basic and acidic residues" evidence="1">
    <location>
        <begin position="815"/>
        <end position="825"/>
    </location>
</feature>
<gene>
    <name evidence="2" type="ORF">QBC47DRAFT_40311</name>
</gene>
<feature type="region of interest" description="Disordered" evidence="1">
    <location>
        <begin position="199"/>
        <end position="492"/>
    </location>
</feature>